<sequence length="265" mass="29514">MDEPHATKTNDTPPSTPANLNRGRNVQGRVSRACDTCRLKKAKCNGAQPCSRCEDHDAICIFGERKTSLKKCPPEYVEMLEQQQDWLTKGLREMYRRAIEGKGWPGEPLGQKADGHPLTHDILFRLGVLNKEEKPDIIHPPDIFDNVDTVENVDISYSVQTPVHVPSEFLYGECLYQVPPSFSLPQLADNSRQTPCLSSSYFGSTELGIPQLQPSSGHVSTSAFFSPTHRLSILDGISFGSPDDDYRYPVDELASFCEVDLARST</sequence>
<evidence type="ECO:0000256" key="5">
    <source>
        <dbReference type="SAM" id="MobiDB-lite"/>
    </source>
</evidence>
<dbReference type="GO" id="GO:0008270">
    <property type="term" value="F:zinc ion binding"/>
    <property type="evidence" value="ECO:0007669"/>
    <property type="project" value="InterPro"/>
</dbReference>
<keyword evidence="1" id="KW-0805">Transcription regulation</keyword>
<comment type="caution">
    <text evidence="7">The sequence shown here is derived from an EMBL/GenBank/DDBJ whole genome shotgun (WGS) entry which is preliminary data.</text>
</comment>
<dbReference type="InterPro" id="IPR052783">
    <property type="entry name" value="Metabolic/Drug-Res_Regulator"/>
</dbReference>
<dbReference type="PANTHER" id="PTHR47655">
    <property type="entry name" value="QUINIC ACID UTILIZATION ACTIVATOR"/>
    <property type="match status" value="1"/>
</dbReference>
<feature type="compositionally biased region" description="Polar residues" evidence="5">
    <location>
        <begin position="9"/>
        <end position="24"/>
    </location>
</feature>
<dbReference type="SUPFAM" id="SSF57701">
    <property type="entry name" value="Zn2/Cys6 DNA-binding domain"/>
    <property type="match status" value="1"/>
</dbReference>
<evidence type="ECO:0000256" key="2">
    <source>
        <dbReference type="ARBA" id="ARBA00023125"/>
    </source>
</evidence>
<dbReference type="PROSITE" id="PS00463">
    <property type="entry name" value="ZN2_CY6_FUNGAL_1"/>
    <property type="match status" value="1"/>
</dbReference>
<dbReference type="CDD" id="cd00067">
    <property type="entry name" value="GAL4"/>
    <property type="match status" value="1"/>
</dbReference>
<dbReference type="InterPro" id="IPR001138">
    <property type="entry name" value="Zn2Cys6_DnaBD"/>
</dbReference>
<gene>
    <name evidence="7" type="ORF">ANOM_004618</name>
</gene>
<dbReference type="GO" id="GO:0009893">
    <property type="term" value="P:positive regulation of metabolic process"/>
    <property type="evidence" value="ECO:0007669"/>
    <property type="project" value="UniProtKB-ARBA"/>
</dbReference>
<feature type="region of interest" description="Disordered" evidence="5">
    <location>
        <begin position="1"/>
        <end position="27"/>
    </location>
</feature>
<keyword evidence="3" id="KW-0804">Transcription</keyword>
<dbReference type="EMBL" id="JNOM01000070">
    <property type="protein sequence ID" value="KNG87799.1"/>
    <property type="molecule type" value="Genomic_DNA"/>
</dbReference>
<dbReference type="OrthoDB" id="10261408at2759"/>
<evidence type="ECO:0000259" key="6">
    <source>
        <dbReference type="PROSITE" id="PS50048"/>
    </source>
</evidence>
<dbReference type="GeneID" id="26806422"/>
<feature type="domain" description="Zn(2)-C6 fungal-type" evidence="6">
    <location>
        <begin position="33"/>
        <end position="62"/>
    </location>
</feature>
<name>A0A0L1J7R8_ASPN3</name>
<dbReference type="RefSeq" id="XP_015408722.1">
    <property type="nucleotide sequence ID" value="XM_015549875.1"/>
</dbReference>
<evidence type="ECO:0000256" key="1">
    <source>
        <dbReference type="ARBA" id="ARBA00023015"/>
    </source>
</evidence>
<dbReference type="Pfam" id="PF00172">
    <property type="entry name" value="Zn_clus"/>
    <property type="match status" value="1"/>
</dbReference>
<evidence type="ECO:0000256" key="3">
    <source>
        <dbReference type="ARBA" id="ARBA00023163"/>
    </source>
</evidence>
<dbReference type="Proteomes" id="UP000037505">
    <property type="component" value="Unassembled WGS sequence"/>
</dbReference>
<keyword evidence="8" id="KW-1185">Reference proteome</keyword>
<dbReference type="GO" id="GO:0003677">
    <property type="term" value="F:DNA binding"/>
    <property type="evidence" value="ECO:0007669"/>
    <property type="project" value="UniProtKB-KW"/>
</dbReference>
<keyword evidence="4" id="KW-0539">Nucleus</keyword>
<accession>A0A0L1J7R8</accession>
<organism evidence="7 8">
    <name type="scientific">Aspergillus nomiae NRRL (strain ATCC 15546 / NRRL 13137 / CBS 260.88 / M93)</name>
    <dbReference type="NCBI Taxonomy" id="1509407"/>
    <lineage>
        <taxon>Eukaryota</taxon>
        <taxon>Fungi</taxon>
        <taxon>Dikarya</taxon>
        <taxon>Ascomycota</taxon>
        <taxon>Pezizomycotina</taxon>
        <taxon>Eurotiomycetes</taxon>
        <taxon>Eurotiomycetidae</taxon>
        <taxon>Eurotiales</taxon>
        <taxon>Aspergillaceae</taxon>
        <taxon>Aspergillus</taxon>
        <taxon>Aspergillus subgen. Circumdati</taxon>
    </lineage>
</organism>
<evidence type="ECO:0000256" key="4">
    <source>
        <dbReference type="ARBA" id="ARBA00023242"/>
    </source>
</evidence>
<evidence type="ECO:0000313" key="8">
    <source>
        <dbReference type="Proteomes" id="UP000037505"/>
    </source>
</evidence>
<dbReference type="Gene3D" id="4.10.240.10">
    <property type="entry name" value="Zn(2)-C6 fungal-type DNA-binding domain"/>
    <property type="match status" value="1"/>
</dbReference>
<reference evidence="7 8" key="1">
    <citation type="submission" date="2014-06" db="EMBL/GenBank/DDBJ databases">
        <title>The Genome of the Aflatoxigenic Filamentous Fungus Aspergillus nomius.</title>
        <authorList>
            <person name="Moore M.G."/>
            <person name="Shannon B.M."/>
            <person name="Brian M.M."/>
        </authorList>
    </citation>
    <scope>NUCLEOTIDE SEQUENCE [LARGE SCALE GENOMIC DNA]</scope>
    <source>
        <strain evidence="7 8">NRRL 13137</strain>
    </source>
</reference>
<proteinExistence type="predicted"/>
<dbReference type="GO" id="GO:0000981">
    <property type="term" value="F:DNA-binding transcription factor activity, RNA polymerase II-specific"/>
    <property type="evidence" value="ECO:0007669"/>
    <property type="project" value="InterPro"/>
</dbReference>
<dbReference type="InterPro" id="IPR036864">
    <property type="entry name" value="Zn2-C6_fun-type_DNA-bd_sf"/>
</dbReference>
<dbReference type="PANTHER" id="PTHR47655:SF3">
    <property type="entry name" value="ZN(II)2CYS6 TRANSCRIPTION FACTOR (EUROFUNG)"/>
    <property type="match status" value="1"/>
</dbReference>
<dbReference type="PROSITE" id="PS50048">
    <property type="entry name" value="ZN2_CY6_FUNGAL_2"/>
    <property type="match status" value="1"/>
</dbReference>
<protein>
    <recommendedName>
        <fullName evidence="6">Zn(2)-C6 fungal-type domain-containing protein</fullName>
    </recommendedName>
</protein>
<dbReference type="AlphaFoldDB" id="A0A0L1J7R8"/>
<keyword evidence="2" id="KW-0238">DNA-binding</keyword>
<dbReference type="STRING" id="1509407.A0A0L1J7R8"/>
<dbReference type="SMART" id="SM00066">
    <property type="entry name" value="GAL4"/>
    <property type="match status" value="1"/>
</dbReference>
<evidence type="ECO:0000313" key="7">
    <source>
        <dbReference type="EMBL" id="KNG87799.1"/>
    </source>
</evidence>